<feature type="domain" description="N-sulphoglucosamine sulphohydrolase C-terminal" evidence="4">
    <location>
        <begin position="365"/>
        <end position="518"/>
    </location>
</feature>
<dbReference type="CDD" id="cd16031">
    <property type="entry name" value="G6S_like"/>
    <property type="match status" value="1"/>
</dbReference>
<keyword evidence="3" id="KW-0732">Signal</keyword>
<dbReference type="PROSITE" id="PS00149">
    <property type="entry name" value="SULFATASE_2"/>
    <property type="match status" value="1"/>
</dbReference>
<comment type="similarity">
    <text evidence="1">Belongs to the sulfatase family.</text>
</comment>
<dbReference type="InterPro" id="IPR024607">
    <property type="entry name" value="Sulfatase_CS"/>
</dbReference>
<dbReference type="Proteomes" id="UP001262582">
    <property type="component" value="Unassembled WGS sequence"/>
</dbReference>
<dbReference type="PROSITE" id="PS00523">
    <property type="entry name" value="SULFATASE_1"/>
    <property type="match status" value="1"/>
</dbReference>
<dbReference type="InterPro" id="IPR032506">
    <property type="entry name" value="SGSH_C"/>
</dbReference>
<dbReference type="PANTHER" id="PTHR43108:SF6">
    <property type="entry name" value="N-SULPHOGLUCOSAMINE SULPHOHYDROLASE"/>
    <property type="match status" value="1"/>
</dbReference>
<evidence type="ECO:0000256" key="3">
    <source>
        <dbReference type="SAM" id="SignalP"/>
    </source>
</evidence>
<gene>
    <name evidence="5" type="ORF">RM539_15660</name>
</gene>
<evidence type="ECO:0000256" key="2">
    <source>
        <dbReference type="ARBA" id="ARBA00022801"/>
    </source>
</evidence>
<comment type="caution">
    <text evidence="5">The sequence shown here is derived from an EMBL/GenBank/DDBJ whole genome shotgun (WGS) entry which is preliminary data.</text>
</comment>
<dbReference type="PROSITE" id="PS51257">
    <property type="entry name" value="PROKAR_LIPOPROTEIN"/>
    <property type="match status" value="1"/>
</dbReference>
<dbReference type="RefSeq" id="WP_311504359.1">
    <property type="nucleotide sequence ID" value="NZ_JAVRHK010000014.1"/>
</dbReference>
<dbReference type="SUPFAM" id="SSF53649">
    <property type="entry name" value="Alkaline phosphatase-like"/>
    <property type="match status" value="1"/>
</dbReference>
<dbReference type="PANTHER" id="PTHR43108">
    <property type="entry name" value="N-ACETYLGLUCOSAMINE-6-SULFATASE FAMILY MEMBER"/>
    <property type="match status" value="1"/>
</dbReference>
<dbReference type="EMBL" id="JAVRHK010000014">
    <property type="protein sequence ID" value="MDT0678020.1"/>
    <property type="molecule type" value="Genomic_DNA"/>
</dbReference>
<name>A0ABU3D9K6_9FLAO</name>
<evidence type="ECO:0000313" key="5">
    <source>
        <dbReference type="EMBL" id="MDT0678020.1"/>
    </source>
</evidence>
<evidence type="ECO:0000313" key="6">
    <source>
        <dbReference type="Proteomes" id="UP001262582"/>
    </source>
</evidence>
<dbReference type="InterPro" id="IPR017850">
    <property type="entry name" value="Alkaline_phosphatase_core_sf"/>
</dbReference>
<sequence>MNRFLRFLFFSGCLSIIVVACKDSASEESKETGTAKKPNIVFIMSDDHALQAISAYGHPLSKLAPTPNIDRIAEDGATFFRNYCTNSLCGPSRATILTGQFSNENGFRMNGDQFDGSQVTLPKVLRDNGYNTAVIGKWHLGTTPTGFDHWEILNDQGHYYNPDFIKNNDTVQVEGYTTDIITDKSIAWMEGQKSTDKPFFLMVHHKAPHRNWMPPLRYANLFDSTEFPLPDSYFREFDSTQVAARDQLMTIYKDMYEGYDLKMTLKEGSPELAHDPWNNEFSRMTAQQRASWDSAYQPKNDAMHRANLQGKVLDKWKGQRFLQEYLATVKAVDDGVGKILDYLKENGMDENTLVVYTSDQGFYLGENGWFDKRYMYEPSFRMPLLMKYPGHIDKGEEVHALTQNLDFAETFLDYAGAPIPEEFQGKSFRPVLQGEVKAENFRDAIYYHYYDFPAFHMVKKHYGVRTDRYVLMHFYDDIDQWEMYDLENDPKERNNIYNDPGYSEVQQKLHQKLDSLQQVYNVTEREFQTTSPEQVQRAYDMFSNIKGEEPGYYPRERD</sequence>
<keyword evidence="6" id="KW-1185">Reference proteome</keyword>
<dbReference type="Gene3D" id="3.40.720.10">
    <property type="entry name" value="Alkaline Phosphatase, subunit A"/>
    <property type="match status" value="1"/>
</dbReference>
<evidence type="ECO:0000259" key="4">
    <source>
        <dbReference type="Pfam" id="PF16347"/>
    </source>
</evidence>
<organism evidence="5 6">
    <name type="scientific">Autumnicola musiva</name>
    <dbReference type="NCBI Taxonomy" id="3075589"/>
    <lineage>
        <taxon>Bacteria</taxon>
        <taxon>Pseudomonadati</taxon>
        <taxon>Bacteroidota</taxon>
        <taxon>Flavobacteriia</taxon>
        <taxon>Flavobacteriales</taxon>
        <taxon>Flavobacteriaceae</taxon>
        <taxon>Autumnicola</taxon>
    </lineage>
</organism>
<proteinExistence type="inferred from homology"/>
<accession>A0ABU3D9K6</accession>
<feature type="chain" id="PRO_5047297800" evidence="3">
    <location>
        <begin position="21"/>
        <end position="558"/>
    </location>
</feature>
<reference evidence="5 6" key="1">
    <citation type="submission" date="2023-09" db="EMBL/GenBank/DDBJ databases">
        <authorList>
            <person name="Rey-Velasco X."/>
        </authorList>
    </citation>
    <scope>NUCLEOTIDE SEQUENCE [LARGE SCALE GENOMIC DNA]</scope>
    <source>
        <strain evidence="5 6">F117</strain>
    </source>
</reference>
<feature type="signal peptide" evidence="3">
    <location>
        <begin position="1"/>
        <end position="20"/>
    </location>
</feature>
<dbReference type="Pfam" id="PF16347">
    <property type="entry name" value="SGSH_C"/>
    <property type="match status" value="1"/>
</dbReference>
<keyword evidence="2" id="KW-0378">Hydrolase</keyword>
<protein>
    <submittedName>
        <fullName evidence="5">Sulfatase</fullName>
    </submittedName>
</protein>
<evidence type="ECO:0000256" key="1">
    <source>
        <dbReference type="ARBA" id="ARBA00008779"/>
    </source>
</evidence>